<sequence length="398" mass="45091">MGTLRFSKRITGLSAFLIGLSVGGMFGWNPDLRAAEVTVSGTETVIFDSDVTGCDNHHLPDSPARAFRNNQGKMVLFAPNFQNRAFVGYGFNSLKPDCDSRFKAAGKAVPELLDDRTWLQAIYTRDGRDVYALGSASFMPYRHDMPCKGRTKRTDCWINGLVTLKSSDGGKTFDYLGNPPRHAPFPPPEPYRDDRKRAPSYVTVTNIISWQNYYYAIVWRRADNWEESRNCLVRAPIDDPKRWDVWNGSGFELAATLTDQGWSALETECARVGPVGVSSIRGLVRHEGSNSFITVYLHRIRKKGEPDIAGFFYSSSTDLKNWSEPKLLYRQPLQRDAAEGETFSAYPSIIDEDSTDRLFGTVDDEASLVFVRLVPKPYKDRWRVPRQLIRVPISIKEY</sequence>
<comment type="caution">
    <text evidence="1">The sequence shown here is derived from an EMBL/GenBank/DDBJ whole genome shotgun (WGS) entry which is preliminary data.</text>
</comment>
<reference evidence="1 2" key="1">
    <citation type="submission" date="2014-07" db="EMBL/GenBank/DDBJ databases">
        <title>Draft genome sequence of Thalassospira tepidiphila 1-1B.</title>
        <authorList>
            <person name="Lai Q."/>
            <person name="Shao Z."/>
        </authorList>
    </citation>
    <scope>NUCLEOTIDE SEQUENCE [LARGE SCALE GENOMIC DNA]</scope>
    <source>
        <strain evidence="1 2">MCCC 1A03514</strain>
    </source>
</reference>
<accession>A0A853L4S5</accession>
<organism evidence="1 2">
    <name type="scientific">Thalassospira tepidiphila MCCC 1A03514</name>
    <dbReference type="NCBI Taxonomy" id="1177930"/>
    <lineage>
        <taxon>Bacteria</taxon>
        <taxon>Pseudomonadati</taxon>
        <taxon>Pseudomonadota</taxon>
        <taxon>Alphaproteobacteria</taxon>
        <taxon>Rhodospirillales</taxon>
        <taxon>Thalassospiraceae</taxon>
        <taxon>Thalassospira</taxon>
    </lineage>
</organism>
<gene>
    <name evidence="1" type="ORF">TH4_06675</name>
</gene>
<protein>
    <recommendedName>
        <fullName evidence="3">DUF4185 domain-containing protein</fullName>
    </recommendedName>
</protein>
<name>A0A853L4S5_9PROT</name>
<dbReference type="AlphaFoldDB" id="A0A853L4S5"/>
<dbReference type="EMBL" id="JPVZ01000002">
    <property type="protein sequence ID" value="OAZ11208.1"/>
    <property type="molecule type" value="Genomic_DNA"/>
</dbReference>
<proteinExistence type="predicted"/>
<evidence type="ECO:0000313" key="1">
    <source>
        <dbReference type="EMBL" id="OAZ11208.1"/>
    </source>
</evidence>
<evidence type="ECO:0000313" key="2">
    <source>
        <dbReference type="Proteomes" id="UP000094009"/>
    </source>
</evidence>
<evidence type="ECO:0008006" key="3">
    <source>
        <dbReference type="Google" id="ProtNLM"/>
    </source>
</evidence>
<dbReference type="RefSeq" id="WP_064780494.1">
    <property type="nucleotide sequence ID" value="NZ_JPVZ01000002.1"/>
</dbReference>
<dbReference type="Proteomes" id="UP000094009">
    <property type="component" value="Unassembled WGS sequence"/>
</dbReference>